<comment type="caution">
    <text evidence="9">The sequence shown here is derived from an EMBL/GenBank/DDBJ whole genome shotgun (WGS) entry which is preliminary data.</text>
</comment>
<feature type="domain" description="Cytochrome c" evidence="8">
    <location>
        <begin position="28"/>
        <end position="113"/>
    </location>
</feature>
<keyword evidence="4" id="KW-0249">Electron transport</keyword>
<evidence type="ECO:0000313" key="10">
    <source>
        <dbReference type="Proteomes" id="UP000231019"/>
    </source>
</evidence>
<accession>A0A2M7G0F8</accession>
<keyword evidence="7" id="KW-0732">Signal</keyword>
<keyword evidence="3 6" id="KW-0479">Metal-binding</keyword>
<dbReference type="GO" id="GO:0020037">
    <property type="term" value="F:heme binding"/>
    <property type="evidence" value="ECO:0007669"/>
    <property type="project" value="InterPro"/>
</dbReference>
<dbReference type="Gene3D" id="1.10.760.10">
    <property type="entry name" value="Cytochrome c-like domain"/>
    <property type="match status" value="1"/>
</dbReference>
<dbReference type="AlphaFoldDB" id="A0A2M7G0F8"/>
<dbReference type="PROSITE" id="PS51007">
    <property type="entry name" value="CYTC"/>
    <property type="match status" value="1"/>
</dbReference>
<gene>
    <name evidence="9" type="ORF">COW36_19195</name>
</gene>
<sequence length="114" mass="11725">MKKYAIFTLLLVLLSAAASGLKAQAAGGDAKAGKALYTAQCAMCHGAAGKGDGVAGKSLKPAPRDFSKGKFLYGSSDAQIAAFIKKGKAPMPGYASLSDKQLKDLVAFIRSVKK</sequence>
<reference evidence="9 10" key="1">
    <citation type="submission" date="2017-09" db="EMBL/GenBank/DDBJ databases">
        <title>Depth-based differentiation of microbial function through sediment-hosted aquifers and enrichment of novel symbionts in the deep terrestrial subsurface.</title>
        <authorList>
            <person name="Probst A.J."/>
            <person name="Ladd B."/>
            <person name="Jarett J.K."/>
            <person name="Geller-Mcgrath D.E."/>
            <person name="Sieber C.M."/>
            <person name="Emerson J.B."/>
            <person name="Anantharaman K."/>
            <person name="Thomas B.C."/>
            <person name="Malmstrom R."/>
            <person name="Stieglmeier M."/>
            <person name="Klingl A."/>
            <person name="Woyke T."/>
            <person name="Ryan C.M."/>
            <person name="Banfield J.F."/>
        </authorList>
    </citation>
    <scope>NUCLEOTIDE SEQUENCE [LARGE SCALE GENOMIC DNA]</scope>
    <source>
        <strain evidence="9">CG17_big_fil_post_rev_8_21_14_2_50_48_46</strain>
    </source>
</reference>
<keyword evidence="1" id="KW-0813">Transport</keyword>
<dbReference type="InterPro" id="IPR051811">
    <property type="entry name" value="Cytochrome_c550/c551-like"/>
</dbReference>
<evidence type="ECO:0000256" key="7">
    <source>
        <dbReference type="SAM" id="SignalP"/>
    </source>
</evidence>
<feature type="chain" id="PRO_5014818293" description="Cytochrome c domain-containing protein" evidence="7">
    <location>
        <begin position="26"/>
        <end position="114"/>
    </location>
</feature>
<organism evidence="9 10">
    <name type="scientific">bacterium (Candidatus Blackallbacteria) CG17_big_fil_post_rev_8_21_14_2_50_48_46</name>
    <dbReference type="NCBI Taxonomy" id="2014261"/>
    <lineage>
        <taxon>Bacteria</taxon>
        <taxon>Candidatus Blackallbacteria</taxon>
    </lineage>
</organism>
<evidence type="ECO:0000256" key="2">
    <source>
        <dbReference type="ARBA" id="ARBA00022617"/>
    </source>
</evidence>
<proteinExistence type="predicted"/>
<evidence type="ECO:0000256" key="6">
    <source>
        <dbReference type="PROSITE-ProRule" id="PRU00433"/>
    </source>
</evidence>
<evidence type="ECO:0000256" key="4">
    <source>
        <dbReference type="ARBA" id="ARBA00022982"/>
    </source>
</evidence>
<keyword evidence="5 6" id="KW-0408">Iron</keyword>
<dbReference type="Pfam" id="PF13442">
    <property type="entry name" value="Cytochrome_CBB3"/>
    <property type="match status" value="1"/>
</dbReference>
<name>A0A2M7G0F8_9BACT</name>
<feature type="signal peptide" evidence="7">
    <location>
        <begin position="1"/>
        <end position="25"/>
    </location>
</feature>
<dbReference type="InterPro" id="IPR009056">
    <property type="entry name" value="Cyt_c-like_dom"/>
</dbReference>
<dbReference type="GO" id="GO:0046872">
    <property type="term" value="F:metal ion binding"/>
    <property type="evidence" value="ECO:0007669"/>
    <property type="project" value="UniProtKB-KW"/>
</dbReference>
<evidence type="ECO:0000256" key="3">
    <source>
        <dbReference type="ARBA" id="ARBA00022723"/>
    </source>
</evidence>
<protein>
    <recommendedName>
        <fullName evidence="8">Cytochrome c domain-containing protein</fullName>
    </recommendedName>
</protein>
<dbReference type="InterPro" id="IPR036909">
    <property type="entry name" value="Cyt_c-like_dom_sf"/>
</dbReference>
<dbReference type="Proteomes" id="UP000231019">
    <property type="component" value="Unassembled WGS sequence"/>
</dbReference>
<dbReference type="PANTHER" id="PTHR37823">
    <property type="entry name" value="CYTOCHROME C-553-LIKE"/>
    <property type="match status" value="1"/>
</dbReference>
<evidence type="ECO:0000259" key="8">
    <source>
        <dbReference type="PROSITE" id="PS51007"/>
    </source>
</evidence>
<evidence type="ECO:0000256" key="5">
    <source>
        <dbReference type="ARBA" id="ARBA00023004"/>
    </source>
</evidence>
<dbReference type="GO" id="GO:0009055">
    <property type="term" value="F:electron transfer activity"/>
    <property type="evidence" value="ECO:0007669"/>
    <property type="project" value="InterPro"/>
</dbReference>
<evidence type="ECO:0000256" key="1">
    <source>
        <dbReference type="ARBA" id="ARBA00022448"/>
    </source>
</evidence>
<dbReference type="PANTHER" id="PTHR37823:SF1">
    <property type="entry name" value="CYTOCHROME C-553-LIKE"/>
    <property type="match status" value="1"/>
</dbReference>
<keyword evidence="2 6" id="KW-0349">Heme</keyword>
<dbReference type="EMBL" id="PFFQ01000054">
    <property type="protein sequence ID" value="PIW15051.1"/>
    <property type="molecule type" value="Genomic_DNA"/>
</dbReference>
<dbReference type="SUPFAM" id="SSF46626">
    <property type="entry name" value="Cytochrome c"/>
    <property type="match status" value="1"/>
</dbReference>
<evidence type="ECO:0000313" key="9">
    <source>
        <dbReference type="EMBL" id="PIW15051.1"/>
    </source>
</evidence>